<keyword evidence="1" id="KW-0812">Transmembrane</keyword>
<reference evidence="2 3" key="1">
    <citation type="submission" date="2018-06" db="EMBL/GenBank/DDBJ databases">
        <title>Comparative genomics reveals the genomic features of Rhizophagus irregularis, R. cerebriforme, R. diaphanum and Gigaspora rosea, and their symbiotic lifestyle signature.</title>
        <authorList>
            <person name="Morin E."/>
            <person name="San Clemente H."/>
            <person name="Chen E.C.H."/>
            <person name="De La Providencia I."/>
            <person name="Hainaut M."/>
            <person name="Kuo A."/>
            <person name="Kohler A."/>
            <person name="Murat C."/>
            <person name="Tang N."/>
            <person name="Roy S."/>
            <person name="Loubradou J."/>
            <person name="Henrissat B."/>
            <person name="Grigoriev I.V."/>
            <person name="Corradi N."/>
            <person name="Roux C."/>
            <person name="Martin F.M."/>
        </authorList>
    </citation>
    <scope>NUCLEOTIDE SEQUENCE [LARGE SCALE GENOMIC DNA]</scope>
    <source>
        <strain evidence="2 3">DAOM 194757</strain>
    </source>
</reference>
<keyword evidence="1" id="KW-0472">Membrane</keyword>
<dbReference type="AlphaFoldDB" id="A0A397VYJ6"/>
<dbReference type="EMBL" id="QKWP01000113">
    <property type="protein sequence ID" value="RIB27018.1"/>
    <property type="molecule type" value="Genomic_DNA"/>
</dbReference>
<organism evidence="2 3">
    <name type="scientific">Gigaspora rosea</name>
    <dbReference type="NCBI Taxonomy" id="44941"/>
    <lineage>
        <taxon>Eukaryota</taxon>
        <taxon>Fungi</taxon>
        <taxon>Fungi incertae sedis</taxon>
        <taxon>Mucoromycota</taxon>
        <taxon>Glomeromycotina</taxon>
        <taxon>Glomeromycetes</taxon>
        <taxon>Diversisporales</taxon>
        <taxon>Gigasporaceae</taxon>
        <taxon>Gigaspora</taxon>
    </lineage>
</organism>
<dbReference type="OrthoDB" id="2399698at2759"/>
<sequence length="308" mass="35666">MDPAIEAASGMQSIQYVKSINTIIHKVVSSSSTMFDVAEVLDDQNESYESQIQANSHEDIEHIEDYFDYRQTYLKALLNSVTKNSVKEVCQIIPYMAPSPYQHIIILNDGTHLYEAWACVDSIFNEQFIETSTNHFKQAKYNDIILAYISEQEAKLNTKMQIRKSILIENTNLNNRPASKWLKAHNEEKDNSKVQRKNTEVTSAVNKNHNNGEYKYVAEKLWSFVKVYGNKNRSRYLVRYVILYSITLTTPLFWYSFPGLLWTFRNFTKSGQFGVPPPKDWQCLLLPNSDASTEIELPMRIFGLMLTK</sequence>
<comment type="caution">
    <text evidence="2">The sequence shown here is derived from an EMBL/GenBank/DDBJ whole genome shotgun (WGS) entry which is preliminary data.</text>
</comment>
<name>A0A397VYJ6_9GLOM</name>
<evidence type="ECO:0000256" key="1">
    <source>
        <dbReference type="SAM" id="Phobius"/>
    </source>
</evidence>
<keyword evidence="3" id="KW-1185">Reference proteome</keyword>
<dbReference type="STRING" id="44941.A0A397VYJ6"/>
<gene>
    <name evidence="2" type="ORF">C2G38_2161690</name>
</gene>
<evidence type="ECO:0000313" key="2">
    <source>
        <dbReference type="EMBL" id="RIB27018.1"/>
    </source>
</evidence>
<proteinExistence type="predicted"/>
<evidence type="ECO:0000313" key="3">
    <source>
        <dbReference type="Proteomes" id="UP000266673"/>
    </source>
</evidence>
<protein>
    <submittedName>
        <fullName evidence="2">Uncharacterized protein</fullName>
    </submittedName>
</protein>
<feature type="transmembrane region" description="Helical" evidence="1">
    <location>
        <begin position="236"/>
        <end position="257"/>
    </location>
</feature>
<accession>A0A397VYJ6</accession>
<dbReference type="Proteomes" id="UP000266673">
    <property type="component" value="Unassembled WGS sequence"/>
</dbReference>
<keyword evidence="1" id="KW-1133">Transmembrane helix</keyword>